<dbReference type="RefSeq" id="WP_139082820.1">
    <property type="nucleotide sequence ID" value="NZ_VDFV01000033.1"/>
</dbReference>
<dbReference type="AlphaFoldDB" id="A0A5C4ND91"/>
<protein>
    <submittedName>
        <fullName evidence="2">Uncharacterized protein</fullName>
    </submittedName>
</protein>
<name>A0A5C4ND91_9RHOB</name>
<feature type="region of interest" description="Disordered" evidence="1">
    <location>
        <begin position="1"/>
        <end position="115"/>
    </location>
</feature>
<evidence type="ECO:0000256" key="1">
    <source>
        <dbReference type="SAM" id="MobiDB-lite"/>
    </source>
</evidence>
<organism evidence="2 3">
    <name type="scientific">Rubellimicrobium roseum</name>
    <dbReference type="NCBI Taxonomy" id="687525"/>
    <lineage>
        <taxon>Bacteria</taxon>
        <taxon>Pseudomonadati</taxon>
        <taxon>Pseudomonadota</taxon>
        <taxon>Alphaproteobacteria</taxon>
        <taxon>Rhodobacterales</taxon>
        <taxon>Roseobacteraceae</taxon>
        <taxon>Rubellimicrobium</taxon>
    </lineage>
</organism>
<feature type="compositionally biased region" description="Pro residues" evidence="1">
    <location>
        <begin position="95"/>
        <end position="108"/>
    </location>
</feature>
<keyword evidence="3" id="KW-1185">Reference proteome</keyword>
<dbReference type="EMBL" id="VDFV01000033">
    <property type="protein sequence ID" value="TNC66404.1"/>
    <property type="molecule type" value="Genomic_DNA"/>
</dbReference>
<dbReference type="OrthoDB" id="7848398at2"/>
<feature type="compositionally biased region" description="Low complexity" evidence="1">
    <location>
        <begin position="33"/>
        <end position="66"/>
    </location>
</feature>
<gene>
    <name evidence="2" type="ORF">FHG71_16595</name>
</gene>
<proteinExistence type="predicted"/>
<accession>A0A5C4ND91</accession>
<sequence>MAIRRIQPILSRDTEYTKPFPGGGALGAPPAPEEAAAVEAQAPTREPLAPAAEPTPAAVAPLPVEPQSIEPQPVERRPVETPVAARTAKARAPQPLAPAPSPAIPAAPAPTRKARGQEAKTMFSIWVRPLLAQVPRIDATGLPPQRVLKAAWQRCAARYTLAPGYVEPLAVERSEGRAYGFSTTLRLNAEALTTLLHEHDPLRITPYWSLIRGQVEPLFWQALDEVLAELDDAKTAKSGRGRS</sequence>
<evidence type="ECO:0000313" key="3">
    <source>
        <dbReference type="Proteomes" id="UP000305709"/>
    </source>
</evidence>
<comment type="caution">
    <text evidence="2">The sequence shown here is derived from an EMBL/GenBank/DDBJ whole genome shotgun (WGS) entry which is preliminary data.</text>
</comment>
<evidence type="ECO:0000313" key="2">
    <source>
        <dbReference type="EMBL" id="TNC66404.1"/>
    </source>
</evidence>
<dbReference type="Proteomes" id="UP000305709">
    <property type="component" value="Unassembled WGS sequence"/>
</dbReference>
<reference evidence="2 3" key="1">
    <citation type="submission" date="2019-06" db="EMBL/GenBank/DDBJ databases">
        <authorList>
            <person name="Jiang L."/>
        </authorList>
    </citation>
    <scope>NUCLEOTIDE SEQUENCE [LARGE SCALE GENOMIC DNA]</scope>
    <source>
        <strain evidence="2 3">YIM 48858</strain>
    </source>
</reference>